<keyword evidence="5 7" id="KW-0413">Isomerase</keyword>
<comment type="subcellular location">
    <subcellularLocation>
        <location evidence="2">Cytoplasm</location>
    </subcellularLocation>
</comment>
<dbReference type="PROSITE" id="PS50059">
    <property type="entry name" value="FKBP_PPIASE"/>
    <property type="match status" value="1"/>
</dbReference>
<name>A0ABT2LZY7_9FIRM</name>
<evidence type="ECO:0000256" key="1">
    <source>
        <dbReference type="ARBA" id="ARBA00000971"/>
    </source>
</evidence>
<evidence type="ECO:0000256" key="3">
    <source>
        <dbReference type="ARBA" id="ARBA00022618"/>
    </source>
</evidence>
<feature type="chain" id="PRO_5045052648" description="peptidylprolyl isomerase" evidence="8">
    <location>
        <begin position="19"/>
        <end position="390"/>
    </location>
</feature>
<dbReference type="InterPro" id="IPR005215">
    <property type="entry name" value="Trig_fac"/>
</dbReference>
<dbReference type="GO" id="GO:0003755">
    <property type="term" value="F:peptidyl-prolyl cis-trans isomerase activity"/>
    <property type="evidence" value="ECO:0007669"/>
    <property type="project" value="UniProtKB-EC"/>
</dbReference>
<accession>A0ABT2LZY7</accession>
<dbReference type="EC" id="5.2.1.8" evidence="7"/>
<evidence type="ECO:0000259" key="9">
    <source>
        <dbReference type="PROSITE" id="PS50059"/>
    </source>
</evidence>
<dbReference type="InterPro" id="IPR001179">
    <property type="entry name" value="PPIase_FKBP_dom"/>
</dbReference>
<dbReference type="Proteomes" id="UP001431199">
    <property type="component" value="Unassembled WGS sequence"/>
</dbReference>
<keyword evidence="11" id="KW-1185">Reference proteome</keyword>
<dbReference type="SUPFAM" id="SSF109998">
    <property type="entry name" value="Triger factor/SurA peptide-binding domain-like"/>
    <property type="match status" value="1"/>
</dbReference>
<evidence type="ECO:0000256" key="7">
    <source>
        <dbReference type="PROSITE-ProRule" id="PRU00277"/>
    </source>
</evidence>
<dbReference type="RefSeq" id="WP_022089745.1">
    <property type="nucleotide sequence ID" value="NZ_JAODBU010000003.1"/>
</dbReference>
<evidence type="ECO:0000256" key="8">
    <source>
        <dbReference type="SAM" id="SignalP"/>
    </source>
</evidence>
<protein>
    <recommendedName>
        <fullName evidence="7">peptidylprolyl isomerase</fullName>
        <ecNumber evidence="7">5.2.1.8</ecNumber>
    </recommendedName>
</protein>
<dbReference type="Gene3D" id="1.10.3120.10">
    <property type="entry name" value="Trigger factor, C-terminal domain"/>
    <property type="match status" value="1"/>
</dbReference>
<keyword evidence="6" id="KW-0131">Cell cycle</keyword>
<dbReference type="PIRSF" id="PIRSF003095">
    <property type="entry name" value="Trigger_factor"/>
    <property type="match status" value="1"/>
</dbReference>
<dbReference type="SUPFAM" id="SSF54534">
    <property type="entry name" value="FKBP-like"/>
    <property type="match status" value="1"/>
</dbReference>
<dbReference type="PROSITE" id="PS51257">
    <property type="entry name" value="PROKAR_LIPOPROTEIN"/>
    <property type="match status" value="1"/>
</dbReference>
<feature type="signal peptide" evidence="8">
    <location>
        <begin position="1"/>
        <end position="18"/>
    </location>
</feature>
<evidence type="ECO:0000313" key="11">
    <source>
        <dbReference type="Proteomes" id="UP001431199"/>
    </source>
</evidence>
<dbReference type="Gene3D" id="3.10.50.40">
    <property type="match status" value="1"/>
</dbReference>
<keyword evidence="3" id="KW-0132">Cell division</keyword>
<dbReference type="EMBL" id="JAODBU010000003">
    <property type="protein sequence ID" value="MCT7398206.1"/>
    <property type="molecule type" value="Genomic_DNA"/>
</dbReference>
<dbReference type="Pfam" id="PF00254">
    <property type="entry name" value="FKBP_C"/>
    <property type="match status" value="1"/>
</dbReference>
<evidence type="ECO:0000313" key="10">
    <source>
        <dbReference type="EMBL" id="MCT7398206.1"/>
    </source>
</evidence>
<dbReference type="InterPro" id="IPR037041">
    <property type="entry name" value="Trigger_fac_C_sf"/>
</dbReference>
<dbReference type="InterPro" id="IPR027304">
    <property type="entry name" value="Trigger_fact/SurA_dom_sf"/>
</dbReference>
<evidence type="ECO:0000256" key="4">
    <source>
        <dbReference type="ARBA" id="ARBA00023110"/>
    </source>
</evidence>
<dbReference type="Pfam" id="PF05698">
    <property type="entry name" value="Trigger_C"/>
    <property type="match status" value="1"/>
</dbReference>
<keyword evidence="8" id="KW-0732">Signal</keyword>
<evidence type="ECO:0000256" key="6">
    <source>
        <dbReference type="ARBA" id="ARBA00023306"/>
    </source>
</evidence>
<dbReference type="InterPro" id="IPR008880">
    <property type="entry name" value="Trigger_fac_C"/>
</dbReference>
<organism evidence="10 11">
    <name type="scientific">Eubacterium album</name>
    <dbReference type="NCBI Taxonomy" id="2978477"/>
    <lineage>
        <taxon>Bacteria</taxon>
        <taxon>Bacillati</taxon>
        <taxon>Bacillota</taxon>
        <taxon>Clostridia</taxon>
        <taxon>Eubacteriales</taxon>
        <taxon>Eubacteriaceae</taxon>
        <taxon>Eubacterium</taxon>
    </lineage>
</organism>
<comment type="catalytic activity">
    <reaction evidence="1 7">
        <text>[protein]-peptidylproline (omega=180) = [protein]-peptidylproline (omega=0)</text>
        <dbReference type="Rhea" id="RHEA:16237"/>
        <dbReference type="Rhea" id="RHEA-COMP:10747"/>
        <dbReference type="Rhea" id="RHEA-COMP:10748"/>
        <dbReference type="ChEBI" id="CHEBI:83833"/>
        <dbReference type="ChEBI" id="CHEBI:83834"/>
        <dbReference type="EC" id="5.2.1.8"/>
    </reaction>
</comment>
<proteinExistence type="predicted"/>
<dbReference type="InterPro" id="IPR046357">
    <property type="entry name" value="PPIase_dom_sf"/>
</dbReference>
<keyword evidence="4 7" id="KW-0697">Rotamase</keyword>
<sequence>MKKAIALTLTLAMAVTMAGCGNNQKGTVTSASGKKISTDLIKGSIKLADYKGLEVYEDEIKVEDTEVQSQIDNLLKEKQDSNVVTKGKVVESDTVNIDYTGTIKLNGEDFKFDGGSATNYDLDIDNSQFIDGFAEGLVGHKVGEEVTLNLKFPKDYSQTSKDADGNELTLAGKKVKFVVKINSRKVLPELTDKFVKKNYKKQYGTKTVDELKSYISNQLRTNKIVNAVFSDYVDKCDVAAYDEKEVESIEDFNNSAMASRLQSKYKTNLDTYLKACKMSKKDWNKKMEDSAQKTAKQAMVIEGIAISEGLWASEKDYNAGLKKVATSMGYKSVDELESYFTQYQAYYGQVIIKESVAFNEAVNQLIADNAKILEGSRPADETTTEETTAE</sequence>
<gene>
    <name evidence="10" type="ORF">N5B56_03765</name>
</gene>
<evidence type="ECO:0000256" key="2">
    <source>
        <dbReference type="ARBA" id="ARBA00004496"/>
    </source>
</evidence>
<reference evidence="10" key="1">
    <citation type="submission" date="2022-09" db="EMBL/GenBank/DDBJ databases">
        <title>Eubacterium sp. LFL-14 isolated from human feces.</title>
        <authorList>
            <person name="Liu F."/>
        </authorList>
    </citation>
    <scope>NUCLEOTIDE SEQUENCE</scope>
    <source>
        <strain evidence="10">LFL-14</strain>
    </source>
</reference>
<comment type="caution">
    <text evidence="10">The sequence shown here is derived from an EMBL/GenBank/DDBJ whole genome shotgun (WGS) entry which is preliminary data.</text>
</comment>
<feature type="domain" description="PPIase FKBP-type" evidence="9">
    <location>
        <begin position="92"/>
        <end position="185"/>
    </location>
</feature>
<evidence type="ECO:0000256" key="5">
    <source>
        <dbReference type="ARBA" id="ARBA00023235"/>
    </source>
</evidence>